<evidence type="ECO:0000256" key="6">
    <source>
        <dbReference type="ARBA" id="ARBA00022771"/>
    </source>
</evidence>
<keyword evidence="6 12" id="KW-0863">Zinc-finger</keyword>
<keyword evidence="5" id="KW-0677">Repeat</keyword>
<keyword evidence="9" id="KW-0238">DNA-binding</keyword>
<feature type="region of interest" description="Disordered" evidence="13">
    <location>
        <begin position="1"/>
        <end position="20"/>
    </location>
</feature>
<dbReference type="GO" id="GO:0003677">
    <property type="term" value="F:DNA binding"/>
    <property type="evidence" value="ECO:0007669"/>
    <property type="project" value="UniProtKB-KW"/>
</dbReference>
<feature type="region of interest" description="Disordered" evidence="13">
    <location>
        <begin position="616"/>
        <end position="640"/>
    </location>
</feature>
<dbReference type="Pfam" id="PF00096">
    <property type="entry name" value="zf-C2H2"/>
    <property type="match status" value="1"/>
</dbReference>
<dbReference type="SMART" id="SM00355">
    <property type="entry name" value="ZnF_C2H2"/>
    <property type="match status" value="15"/>
</dbReference>
<feature type="domain" description="C2H2-type" evidence="14">
    <location>
        <begin position="698"/>
        <end position="725"/>
    </location>
</feature>
<feature type="domain" description="C2H2-type" evidence="14">
    <location>
        <begin position="559"/>
        <end position="581"/>
    </location>
</feature>
<evidence type="ECO:0000256" key="13">
    <source>
        <dbReference type="SAM" id="MobiDB-lite"/>
    </source>
</evidence>
<dbReference type="PANTHER" id="PTHR15507:SF14">
    <property type="entry name" value="ZINC FINGER PROTEIN 292"/>
    <property type="match status" value="1"/>
</dbReference>
<evidence type="ECO:0000256" key="10">
    <source>
        <dbReference type="ARBA" id="ARBA00023163"/>
    </source>
</evidence>
<evidence type="ECO:0000256" key="4">
    <source>
        <dbReference type="ARBA" id="ARBA00022723"/>
    </source>
</evidence>
<evidence type="ECO:0000256" key="5">
    <source>
        <dbReference type="ARBA" id="ARBA00022737"/>
    </source>
</evidence>
<dbReference type="Proteomes" id="UP000472262">
    <property type="component" value="Unassembled WGS sequence"/>
</dbReference>
<evidence type="ECO:0000256" key="3">
    <source>
        <dbReference type="ARBA" id="ARBA00022553"/>
    </source>
</evidence>
<dbReference type="GO" id="GO:0000981">
    <property type="term" value="F:DNA-binding transcription factor activity, RNA polymerase II-specific"/>
    <property type="evidence" value="ECO:0007669"/>
    <property type="project" value="TreeGrafter"/>
</dbReference>
<dbReference type="GO" id="GO:0005634">
    <property type="term" value="C:nucleus"/>
    <property type="evidence" value="ECO:0007669"/>
    <property type="project" value="UniProtKB-SubCell"/>
</dbReference>
<feature type="compositionally biased region" description="Polar residues" evidence="13">
    <location>
        <begin position="627"/>
        <end position="640"/>
    </location>
</feature>
<dbReference type="Gene3D" id="3.30.160.60">
    <property type="entry name" value="Classic Zinc Finger"/>
    <property type="match status" value="4"/>
</dbReference>
<keyword evidence="7" id="KW-0862">Zinc</keyword>
<comment type="similarity">
    <text evidence="2">Belongs to the krueppel C2H2-type zinc-finger protein family.</text>
</comment>
<evidence type="ECO:0000256" key="1">
    <source>
        <dbReference type="ARBA" id="ARBA00004123"/>
    </source>
</evidence>
<dbReference type="Pfam" id="PF25580">
    <property type="entry name" value="TPR_Rlf"/>
    <property type="match status" value="1"/>
</dbReference>
<keyword evidence="3" id="KW-0597">Phosphoprotein</keyword>
<feature type="domain" description="C2H2-type" evidence="14">
    <location>
        <begin position="1217"/>
        <end position="1247"/>
    </location>
</feature>
<feature type="domain" description="C2H2-type" evidence="14">
    <location>
        <begin position="1088"/>
        <end position="1116"/>
    </location>
</feature>
<dbReference type="InterPro" id="IPR013087">
    <property type="entry name" value="Znf_C2H2_type"/>
</dbReference>
<dbReference type="GO" id="GO:0008270">
    <property type="term" value="F:zinc ion binding"/>
    <property type="evidence" value="ECO:0007669"/>
    <property type="project" value="UniProtKB-KW"/>
</dbReference>
<evidence type="ECO:0000259" key="14">
    <source>
        <dbReference type="PROSITE" id="PS50157"/>
    </source>
</evidence>
<proteinExistence type="inferred from homology"/>
<evidence type="ECO:0000256" key="12">
    <source>
        <dbReference type="PROSITE-ProRule" id="PRU00042"/>
    </source>
</evidence>
<dbReference type="InterPro" id="IPR058902">
    <property type="entry name" value="zf_C2H2_ZNF292/Rlf"/>
</dbReference>
<dbReference type="Pfam" id="PF25420">
    <property type="entry name" value="zf-C2H2_ZN292"/>
    <property type="match status" value="1"/>
</dbReference>
<reference evidence="15" key="2">
    <citation type="submission" date="2025-09" db="UniProtKB">
        <authorList>
            <consortium name="Ensembl"/>
        </authorList>
    </citation>
    <scope>IDENTIFICATION</scope>
</reference>
<dbReference type="PROSITE" id="PS50157">
    <property type="entry name" value="ZINC_FINGER_C2H2_2"/>
    <property type="match status" value="7"/>
</dbReference>
<accession>A0A672N1I3</accession>
<dbReference type="Pfam" id="PF26218">
    <property type="entry name" value="zf_C2H2_ZNF292"/>
    <property type="match status" value="2"/>
</dbReference>
<keyword evidence="4" id="KW-0479">Metal-binding</keyword>
<feature type="region of interest" description="Disordered" evidence="13">
    <location>
        <begin position="1508"/>
        <end position="1636"/>
    </location>
</feature>
<evidence type="ECO:0000256" key="9">
    <source>
        <dbReference type="ARBA" id="ARBA00023125"/>
    </source>
</evidence>
<name>A0A672N1I3_SINGR</name>
<keyword evidence="16" id="KW-1185">Reference proteome</keyword>
<dbReference type="PANTHER" id="PTHR15507">
    <property type="entry name" value="ZINC FINGER PROTEIN RLF"/>
    <property type="match status" value="1"/>
</dbReference>
<sequence length="1753" mass="199033">MADEEAEQERGERGDPSSALNALTTRLEDIAAALKNSQDSPDERASQYCYEFCQTLVEYASLWRIEEEPLPVLEVYIIALLSFAQASPHLSTQCEAVPVLLERLSLSCAELLLSLPRNIPDALWDRFRSSVQIAHPLVQEKRISNLMILSTIAREQGVWSNPTLQGILTNHMPPQEKVREFLTLEGQTLLRMRVKHLIKESRVDQAASLAKACAELSEFEEKGHFKQMFLACLCTAAPQDVVIVDCRDALEMICNLEADGDEKAAFTLCSGFLTRQILQEDSYCAWQLTLFWGKLLKRLESSEQGFLDRCRQMSFLSKTVFHLLFFIKVIQSEMDKAGLSTCVELCIRALRLESCEGSTKATVCKTISCLLPSDLEVKRACQLTEFLLEPTVDSYYAVETLYNEPDQKLDEEDLPVPNSLRCELLLVLKTQWPFDPEFWNWKALKRHCLGLMGEEASIVSSIDELNDGDPEGLGGETSIFSEEFKEVSQRFVDATNELNEIADQRQKNKELKKLREKGFVSARFRNWQAYMQYCVLCDKEFLGHRIVRHAQTHFKDGRYTCPICIETFETRETLEPHVASHVKLSCKERLAAMKTSKQLANPKTAAPVIAALKAKSSENQVRKTKTKNNSGGQSNKLSNGDANDSECLDFKGGCEGNVCPVHSCRRGFKYFRNLVAHVKDHGDNEEAKRFLEMQSTKVVCQYCRRQFVSVDHLNDHLQMHCGTKPYICIQLNCKASFDSNTELIVHKKNHPVFKAKCMFPGCGKIFHETYKLYDHEAQHYKTFTCKAPDCGKVFHSQSELDLHAEGHVTKVEGQCTDSQSVQPAEPHPDHSDPNDQGCAQIVQASYQRLYSSNMTTPTQASHNATPLVSLGQMLPPVSQTLPLQMASVPNNGQVLENKSVKPVDTNIAQVVKDKERHKCPHESCTRDYSSYRSVTKHMRAVHPDFYTQWKLARKNNAVVKSTLRSVSVNGSHNSVVKPQHQLGQRVPGEDEVLEIQKALEKLDLDREISEVTRTVASPVVNDEQLNKPESKDLPVELPSYVKPFACDKNGCNYSAMTKDALFKHLVKLHNYTDDMLTQMKDQFNVAPFSCQKCSKSFTRNSNLKAHYLTVHNFSQEDIKKMKIKSRSNHRLPGSDRGSPCPVPEIPNSVKNTQLVNARQQQKHVKCASDSIKKDHVKISRCITPSLVKQSSFPRESPKKSKEKKSEADDIFSPYRPYRCVHQGCVAAFTIQHNLILHYKAVHQSELNEESDDKLDMDIKEVDEFRCQVKDCSCIFQSVPDLLQHYLQLHKLTLEKAGAIMCSINLGRFQCDQPDCSETFTAFWKYIGHVDQEHKETQLSKVDPVEGMFRCPMEGCECAYSTRSNLLRHTMKKHQDVYKRLLMNPREGKSGVKLGRPRKYETDIVEKENRETNKKPIKKEAVKKRKVNKNNWTKYGKPLLKTQEEASAMCTKRLQLQYACMIKGCETVTGSERNIMKHYLQHGLPKQYLEEQRSNFIYCKKLPRSRYKRIASRSDDTDNSAESSIETTENEEVAEPGQSESEFSKPTSEKESTEDADLSDGKPSTDTCSEISVVVKRRRGRPRKGERVSDKPLGPKRLTRLRTARSSAVSYVDLNSDSTSSSTTMAQEDASGQNTPLSSFKPMGFEVSFLQFLQESKTSQKRKATVPLNGNACKKMTKAFSAFHLKTATVVCKRSDAQLHSREVLQLVEFKNPQKLTSLSNVTFEVQKVFSCVYEILLKQLHEMRPTVILQKED</sequence>
<dbReference type="InterPro" id="IPR036236">
    <property type="entry name" value="Znf_C2H2_sf"/>
</dbReference>
<feature type="compositionally biased region" description="Polar residues" evidence="13">
    <location>
        <begin position="1603"/>
        <end position="1614"/>
    </location>
</feature>
<organism evidence="15 16">
    <name type="scientific">Sinocyclocheilus grahami</name>
    <name type="common">Dianchi golden-line fish</name>
    <name type="synonym">Barbus grahami</name>
    <dbReference type="NCBI Taxonomy" id="75366"/>
    <lineage>
        <taxon>Eukaryota</taxon>
        <taxon>Metazoa</taxon>
        <taxon>Chordata</taxon>
        <taxon>Craniata</taxon>
        <taxon>Vertebrata</taxon>
        <taxon>Euteleostomi</taxon>
        <taxon>Actinopterygii</taxon>
        <taxon>Neopterygii</taxon>
        <taxon>Teleostei</taxon>
        <taxon>Ostariophysi</taxon>
        <taxon>Cypriniformes</taxon>
        <taxon>Cyprinidae</taxon>
        <taxon>Cyprininae</taxon>
        <taxon>Sinocyclocheilus</taxon>
    </lineage>
</organism>
<feature type="region of interest" description="Disordered" evidence="13">
    <location>
        <begin position="815"/>
        <end position="837"/>
    </location>
</feature>
<evidence type="ECO:0000313" key="16">
    <source>
        <dbReference type="Proteomes" id="UP000472262"/>
    </source>
</evidence>
<feature type="region of interest" description="Disordered" evidence="13">
    <location>
        <begin position="1125"/>
        <end position="1147"/>
    </location>
</feature>
<keyword evidence="11" id="KW-0539">Nucleus</keyword>
<dbReference type="InterPro" id="IPR052251">
    <property type="entry name" value="GH-ZnFinger_Regulators"/>
</dbReference>
<feature type="domain" description="C2H2-type" evidence="14">
    <location>
        <begin position="917"/>
        <end position="942"/>
    </location>
</feature>
<evidence type="ECO:0000256" key="7">
    <source>
        <dbReference type="ARBA" id="ARBA00022833"/>
    </source>
</evidence>
<feature type="domain" description="C2H2-type" evidence="14">
    <location>
        <begin position="726"/>
        <end position="755"/>
    </location>
</feature>
<evidence type="ECO:0000256" key="11">
    <source>
        <dbReference type="ARBA" id="ARBA00023242"/>
    </source>
</evidence>
<feature type="domain" description="C2H2-type" evidence="14">
    <location>
        <begin position="783"/>
        <end position="812"/>
    </location>
</feature>
<evidence type="ECO:0000256" key="8">
    <source>
        <dbReference type="ARBA" id="ARBA00023015"/>
    </source>
</evidence>
<dbReference type="InterPro" id="IPR057986">
    <property type="entry name" value="TPR_Rlf/292/654"/>
</dbReference>
<evidence type="ECO:0000256" key="2">
    <source>
        <dbReference type="ARBA" id="ARBA00006991"/>
    </source>
</evidence>
<gene>
    <name evidence="15" type="primary">LOC107569824</name>
</gene>
<keyword evidence="8" id="KW-0805">Transcription regulation</keyword>
<dbReference type="SUPFAM" id="SSF57667">
    <property type="entry name" value="beta-beta-alpha zinc fingers"/>
    <property type="match status" value="2"/>
</dbReference>
<keyword evidence="10" id="KW-0804">Transcription</keyword>
<dbReference type="FunFam" id="3.30.160.60:FF:000100">
    <property type="entry name" value="Zinc finger 45-like"/>
    <property type="match status" value="1"/>
</dbReference>
<protein>
    <submittedName>
        <fullName evidence="15">Zinc finger protein 292-like</fullName>
    </submittedName>
</protein>
<evidence type="ECO:0000313" key="15">
    <source>
        <dbReference type="Ensembl" id="ENSSGRP00000044968.1"/>
    </source>
</evidence>
<dbReference type="PROSITE" id="PS00028">
    <property type="entry name" value="ZINC_FINGER_C2H2_1"/>
    <property type="match status" value="11"/>
</dbReference>
<dbReference type="Ensembl" id="ENSSGRT00000048130.1">
    <property type="protein sequence ID" value="ENSSGRP00000044968.1"/>
    <property type="gene ID" value="ENSSGRG00000024157.1"/>
</dbReference>
<reference evidence="15" key="1">
    <citation type="submission" date="2025-08" db="UniProtKB">
        <authorList>
            <consortium name="Ensembl"/>
        </authorList>
    </citation>
    <scope>IDENTIFICATION</scope>
</reference>
<comment type="subcellular location">
    <subcellularLocation>
        <location evidence="1">Nucleus</location>
    </subcellularLocation>
</comment>